<proteinExistence type="inferred from homology"/>
<evidence type="ECO:0000256" key="8">
    <source>
        <dbReference type="ARBA" id="ARBA00023136"/>
    </source>
</evidence>
<feature type="transmembrane region" description="Helical" evidence="9">
    <location>
        <begin position="472"/>
        <end position="492"/>
    </location>
</feature>
<feature type="region of interest" description="Disordered" evidence="10">
    <location>
        <begin position="1"/>
        <end position="28"/>
    </location>
</feature>
<keyword evidence="7 9" id="KW-1133">Transmembrane helix</keyword>
<dbReference type="InterPro" id="IPR004667">
    <property type="entry name" value="ADP_ATP_car_bac_type"/>
</dbReference>
<dbReference type="AlphaFoldDB" id="A0A7S2EFQ6"/>
<evidence type="ECO:0000256" key="10">
    <source>
        <dbReference type="SAM" id="MobiDB-lite"/>
    </source>
</evidence>
<feature type="transmembrane region" description="Helical" evidence="9">
    <location>
        <begin position="315"/>
        <end position="340"/>
    </location>
</feature>
<dbReference type="PANTHER" id="PTHR31187:SF1">
    <property type="entry name" value="ADP,ATP CARRIER PROTEIN 1"/>
    <property type="match status" value="1"/>
</dbReference>
<feature type="transmembrane region" description="Helical" evidence="9">
    <location>
        <begin position="160"/>
        <end position="178"/>
    </location>
</feature>
<evidence type="ECO:0000256" key="1">
    <source>
        <dbReference type="ARBA" id="ARBA00004141"/>
    </source>
</evidence>
<protein>
    <recommendedName>
        <fullName evidence="9">ADP,ATP carrier protein</fullName>
    </recommendedName>
</protein>
<evidence type="ECO:0000256" key="2">
    <source>
        <dbReference type="ARBA" id="ARBA00007127"/>
    </source>
</evidence>
<evidence type="ECO:0000256" key="3">
    <source>
        <dbReference type="ARBA" id="ARBA00022448"/>
    </source>
</evidence>
<feature type="transmembrane region" description="Helical" evidence="9">
    <location>
        <begin position="120"/>
        <end position="140"/>
    </location>
</feature>
<feature type="transmembrane region" description="Helical" evidence="9">
    <location>
        <begin position="234"/>
        <end position="255"/>
    </location>
</feature>
<feature type="transmembrane region" description="Helical" evidence="9">
    <location>
        <begin position="563"/>
        <end position="582"/>
    </location>
</feature>
<evidence type="ECO:0000256" key="4">
    <source>
        <dbReference type="ARBA" id="ARBA00022692"/>
    </source>
</evidence>
<organism evidence="11">
    <name type="scientific">Ditylum brightwellii</name>
    <dbReference type="NCBI Taxonomy" id="49249"/>
    <lineage>
        <taxon>Eukaryota</taxon>
        <taxon>Sar</taxon>
        <taxon>Stramenopiles</taxon>
        <taxon>Ochrophyta</taxon>
        <taxon>Bacillariophyta</taxon>
        <taxon>Mediophyceae</taxon>
        <taxon>Lithodesmiophycidae</taxon>
        <taxon>Lithodesmiales</taxon>
        <taxon>Lithodesmiaceae</taxon>
        <taxon>Ditylum</taxon>
    </lineage>
</organism>
<dbReference type="GO" id="GO:0016020">
    <property type="term" value="C:membrane"/>
    <property type="evidence" value="ECO:0007669"/>
    <property type="project" value="UniProtKB-SubCell"/>
</dbReference>
<feature type="transmembrane region" description="Helical" evidence="9">
    <location>
        <begin position="361"/>
        <end position="384"/>
    </location>
</feature>
<dbReference type="EMBL" id="HBGN01020449">
    <property type="protein sequence ID" value="CAD9333900.1"/>
    <property type="molecule type" value="Transcribed_RNA"/>
</dbReference>
<gene>
    <name evidence="11" type="ORF">DBRI1063_LOCUS13034</name>
</gene>
<evidence type="ECO:0000256" key="6">
    <source>
        <dbReference type="ARBA" id="ARBA00022840"/>
    </source>
</evidence>
<feature type="compositionally biased region" description="Acidic residues" evidence="10">
    <location>
        <begin position="738"/>
        <end position="747"/>
    </location>
</feature>
<feature type="compositionally biased region" description="Acidic residues" evidence="10">
    <location>
        <begin position="714"/>
        <end position="723"/>
    </location>
</feature>
<sequence length="774" mass="85590">MRDKNDTSALAAALESPSTSPKTDLNDDNSNNHILSAIADSTFLNRGDGIFNNNLSDDADDEYDDNIEFISLVGSSQRIQKRRKKIRQYFRKHQDENKHVPIRRLVPSYFQPKRTPPLRAILLAVSLSLILAAFWILDSLKDPIFTVLVGGELGKHQPRAKMLSVGITLLLVCTVEFISHARTKNRKQQEALRNRSDEDVLDAGGKWTKMSVGTSFEQPAEETMQKRDDAAIPVAIFTALGLCYAKLFAAIAYSLSRHPAFRDEEMTEATSPSAAWRTLGYAVYAAVESYGSLTVAAFWSFSNSNLTLQTAEENYGLIIAAAQLGAIGGSTIVAMARSSIAATPIHNKWYQWGYWGLKKQMSVPALVLLGCGLMLLQVLLMNIYSRLFPVSMIEESIMNGGVDDDEEDYRPVITKPNAASFHPQSPSHGDVPEFASKSKKELRKELSNSGGEAGDGLGACMSGVFVILRYNYVLLILGVSCLFEVSLTCLDYEMKLLGLNKFGGADELPSPHITAGDITEFDGGEEYYKGYGGQYEEHADDIHEENTTTFAQFMGRYGQMTNIISLLLSYFAFPYLMTHYGLRSTLRLFPALLVFVTILAYLAVPFNLPVLFVSVSLLKAMTYSINDPAKELLYMPTSNTVKFKAKFWIDVVGARIAKAVGSSINNYAGSVERIVRYGAIPSLLTAVGLYVICLKAGEQFESLIQRGEIVGWEEDEDGDDDEIQGNGVGGRSYSRHDDDDDNNDDNNDLSIAQSFSEDTDDVWVSDTTIELVKR</sequence>
<keyword evidence="8 9" id="KW-0472">Membrane</keyword>
<comment type="similarity">
    <text evidence="2 9">Belongs to the ADP/ATP translocase tlc family.</text>
</comment>
<dbReference type="GO" id="GO:0005471">
    <property type="term" value="F:ATP:ADP antiporter activity"/>
    <property type="evidence" value="ECO:0007669"/>
    <property type="project" value="InterPro"/>
</dbReference>
<keyword evidence="3 9" id="KW-0813">Transport</keyword>
<dbReference type="PANTHER" id="PTHR31187">
    <property type="match status" value="1"/>
</dbReference>
<name>A0A7S2EFQ6_9STRA</name>
<evidence type="ECO:0000256" key="9">
    <source>
        <dbReference type="RuleBase" id="RU363121"/>
    </source>
</evidence>
<keyword evidence="5 9" id="KW-0547">Nucleotide-binding</keyword>
<dbReference type="GO" id="GO:0005524">
    <property type="term" value="F:ATP binding"/>
    <property type="evidence" value="ECO:0007669"/>
    <property type="project" value="UniProtKB-KW"/>
</dbReference>
<feature type="compositionally biased region" description="Polar residues" evidence="10">
    <location>
        <begin position="16"/>
        <end position="28"/>
    </location>
</feature>
<evidence type="ECO:0000256" key="7">
    <source>
        <dbReference type="ARBA" id="ARBA00022989"/>
    </source>
</evidence>
<reference evidence="11" key="1">
    <citation type="submission" date="2021-01" db="EMBL/GenBank/DDBJ databases">
        <authorList>
            <person name="Corre E."/>
            <person name="Pelletier E."/>
            <person name="Niang G."/>
            <person name="Scheremetjew M."/>
            <person name="Finn R."/>
            <person name="Kale V."/>
            <person name="Holt S."/>
            <person name="Cochrane G."/>
            <person name="Meng A."/>
            <person name="Brown T."/>
            <person name="Cohen L."/>
        </authorList>
    </citation>
    <scope>NUCLEOTIDE SEQUENCE</scope>
    <source>
        <strain evidence="11">Pop2</strain>
    </source>
</reference>
<evidence type="ECO:0000313" key="11">
    <source>
        <dbReference type="EMBL" id="CAD9333900.1"/>
    </source>
</evidence>
<comment type="subcellular location">
    <subcellularLocation>
        <location evidence="1 9">Membrane</location>
        <topology evidence="1 9">Multi-pass membrane protein</topology>
    </subcellularLocation>
</comment>
<evidence type="ECO:0000256" key="5">
    <source>
        <dbReference type="ARBA" id="ARBA00022741"/>
    </source>
</evidence>
<keyword evidence="4 9" id="KW-0812">Transmembrane</keyword>
<accession>A0A7S2EFQ6</accession>
<dbReference type="Pfam" id="PF03219">
    <property type="entry name" value="TLC"/>
    <property type="match status" value="1"/>
</dbReference>
<feature type="region of interest" description="Disordered" evidence="10">
    <location>
        <begin position="714"/>
        <end position="754"/>
    </location>
</feature>
<feature type="transmembrane region" description="Helical" evidence="9">
    <location>
        <begin position="588"/>
        <end position="613"/>
    </location>
</feature>
<keyword evidence="6 9" id="KW-0067">ATP-binding</keyword>